<dbReference type="PRINTS" id="PR00421">
    <property type="entry name" value="THIOREDOXIN"/>
</dbReference>
<dbReference type="CDD" id="cd02947">
    <property type="entry name" value="TRX_family"/>
    <property type="match status" value="1"/>
</dbReference>
<dbReference type="InterPro" id="IPR013766">
    <property type="entry name" value="Thioredoxin_domain"/>
</dbReference>
<keyword evidence="2" id="KW-0249">Electron transport</keyword>
<evidence type="ECO:0000256" key="1">
    <source>
        <dbReference type="ARBA" id="ARBA00022448"/>
    </source>
</evidence>
<proteinExistence type="predicted"/>
<sequence length="150" mass="16498">MALLATSGRVPVAGARRSPAAGACPRRMLSSAPARLRLVPAQAQKQQFSTFEDMLAGSEVPLLVDFYATWCGPCQMMTPTLSAIQARYKGRLQVVKIDTDKYPGIASTYRVQALPTICLFKDGKPVFRFEGVLNEPQLAERLEYYLAGQK</sequence>
<organism evidence="6 7">
    <name type="scientific">Edaphochlamys debaryana</name>
    <dbReference type="NCBI Taxonomy" id="47281"/>
    <lineage>
        <taxon>Eukaryota</taxon>
        <taxon>Viridiplantae</taxon>
        <taxon>Chlorophyta</taxon>
        <taxon>core chlorophytes</taxon>
        <taxon>Chlorophyceae</taxon>
        <taxon>CS clade</taxon>
        <taxon>Chlamydomonadales</taxon>
        <taxon>Chlamydomonadales incertae sedis</taxon>
        <taxon>Edaphochlamys</taxon>
    </lineage>
</organism>
<dbReference type="InterPro" id="IPR036249">
    <property type="entry name" value="Thioredoxin-like_sf"/>
</dbReference>
<reference evidence="6" key="1">
    <citation type="journal article" date="2020" name="bioRxiv">
        <title>Comparative genomics of Chlamydomonas.</title>
        <authorList>
            <person name="Craig R.J."/>
            <person name="Hasan A.R."/>
            <person name="Ness R.W."/>
            <person name="Keightley P.D."/>
        </authorList>
    </citation>
    <scope>NUCLEOTIDE SEQUENCE</scope>
    <source>
        <strain evidence="6">CCAP 11/70</strain>
    </source>
</reference>
<dbReference type="NCBIfam" id="TIGR01068">
    <property type="entry name" value="thioredoxin"/>
    <property type="match status" value="1"/>
</dbReference>
<dbReference type="PROSITE" id="PS51352">
    <property type="entry name" value="THIOREDOXIN_2"/>
    <property type="match status" value="1"/>
</dbReference>
<protein>
    <recommendedName>
        <fullName evidence="5">Thioredoxin domain-containing protein</fullName>
    </recommendedName>
</protein>
<evidence type="ECO:0000256" key="2">
    <source>
        <dbReference type="ARBA" id="ARBA00022982"/>
    </source>
</evidence>
<evidence type="ECO:0000313" key="7">
    <source>
        <dbReference type="Proteomes" id="UP000612055"/>
    </source>
</evidence>
<dbReference type="EMBL" id="JAEHOE010000024">
    <property type="protein sequence ID" value="KAG2495431.1"/>
    <property type="molecule type" value="Genomic_DNA"/>
</dbReference>
<evidence type="ECO:0000256" key="3">
    <source>
        <dbReference type="ARBA" id="ARBA00023157"/>
    </source>
</evidence>
<dbReference type="AlphaFoldDB" id="A0A836C045"/>
<evidence type="ECO:0000259" key="5">
    <source>
        <dbReference type="PROSITE" id="PS51352"/>
    </source>
</evidence>
<keyword evidence="3" id="KW-1015">Disulfide bond</keyword>
<keyword evidence="1" id="KW-0813">Transport</keyword>
<comment type="caution">
    <text evidence="6">The sequence shown here is derived from an EMBL/GenBank/DDBJ whole genome shotgun (WGS) entry which is preliminary data.</text>
</comment>
<evidence type="ECO:0000313" key="6">
    <source>
        <dbReference type="EMBL" id="KAG2495431.1"/>
    </source>
</evidence>
<dbReference type="Gene3D" id="3.40.30.10">
    <property type="entry name" value="Glutaredoxin"/>
    <property type="match status" value="1"/>
</dbReference>
<dbReference type="PROSITE" id="PS00194">
    <property type="entry name" value="THIOREDOXIN_1"/>
    <property type="match status" value="1"/>
</dbReference>
<dbReference type="InterPro" id="IPR005746">
    <property type="entry name" value="Thioredoxin"/>
</dbReference>
<gene>
    <name evidence="6" type="ORF">HYH03_006378</name>
</gene>
<name>A0A836C045_9CHLO</name>
<dbReference type="GO" id="GO:0015035">
    <property type="term" value="F:protein-disulfide reductase activity"/>
    <property type="evidence" value="ECO:0007669"/>
    <property type="project" value="InterPro"/>
</dbReference>
<accession>A0A836C045</accession>
<dbReference type="GO" id="GO:0005737">
    <property type="term" value="C:cytoplasm"/>
    <property type="evidence" value="ECO:0007669"/>
    <property type="project" value="TreeGrafter"/>
</dbReference>
<dbReference type="InterPro" id="IPR017937">
    <property type="entry name" value="Thioredoxin_CS"/>
</dbReference>
<dbReference type="FunFam" id="3.40.30.10:FF:000001">
    <property type="entry name" value="Thioredoxin"/>
    <property type="match status" value="1"/>
</dbReference>
<keyword evidence="4" id="KW-0676">Redox-active center</keyword>
<keyword evidence="7" id="KW-1185">Reference proteome</keyword>
<dbReference type="PANTHER" id="PTHR45663">
    <property type="entry name" value="GEO12009P1"/>
    <property type="match status" value="1"/>
</dbReference>
<feature type="domain" description="Thioredoxin" evidence="5">
    <location>
        <begin position="28"/>
        <end position="147"/>
    </location>
</feature>
<dbReference type="OrthoDB" id="2121326at2759"/>
<dbReference type="Proteomes" id="UP000612055">
    <property type="component" value="Unassembled WGS sequence"/>
</dbReference>
<dbReference type="SUPFAM" id="SSF52833">
    <property type="entry name" value="Thioredoxin-like"/>
    <property type="match status" value="1"/>
</dbReference>
<evidence type="ECO:0000256" key="4">
    <source>
        <dbReference type="ARBA" id="ARBA00023284"/>
    </source>
</evidence>
<dbReference type="Pfam" id="PF00085">
    <property type="entry name" value="Thioredoxin"/>
    <property type="match status" value="1"/>
</dbReference>
<dbReference type="PANTHER" id="PTHR45663:SF15">
    <property type="entry name" value="THIOREDOXIN Y1, CHLOROPLASTIC"/>
    <property type="match status" value="1"/>
</dbReference>